<dbReference type="EMBL" id="CT573213">
    <property type="protein sequence ID" value="CAJ63266.1"/>
    <property type="molecule type" value="Genomic_DNA"/>
</dbReference>
<dbReference type="HOGENOM" id="CLU_2699302_0_0_11"/>
<accession>Q0RGX0</accession>
<gene>
    <name evidence="1" type="ordered locus">FRAAL4624</name>
</gene>
<protein>
    <submittedName>
        <fullName evidence="1">Uncharacterized protein</fullName>
    </submittedName>
</protein>
<dbReference type="STRING" id="326424.FRAAL4624"/>
<name>Q0RGX0_FRAAA</name>
<dbReference type="AlphaFoldDB" id="Q0RGX0"/>
<evidence type="ECO:0000313" key="1">
    <source>
        <dbReference type="EMBL" id="CAJ63266.1"/>
    </source>
</evidence>
<organism evidence="1 2">
    <name type="scientific">Frankia alni (strain DSM 45986 / CECT 9034 / ACN14a)</name>
    <dbReference type="NCBI Taxonomy" id="326424"/>
    <lineage>
        <taxon>Bacteria</taxon>
        <taxon>Bacillati</taxon>
        <taxon>Actinomycetota</taxon>
        <taxon>Actinomycetes</taxon>
        <taxon>Frankiales</taxon>
        <taxon>Frankiaceae</taxon>
        <taxon>Frankia</taxon>
    </lineage>
</organism>
<dbReference type="Proteomes" id="UP000000657">
    <property type="component" value="Chromosome"/>
</dbReference>
<proteinExistence type="predicted"/>
<dbReference type="KEGG" id="fal:FRAAL4624"/>
<evidence type="ECO:0000313" key="2">
    <source>
        <dbReference type="Proteomes" id="UP000000657"/>
    </source>
</evidence>
<reference evidence="1 2" key="1">
    <citation type="journal article" date="2007" name="Genome Res.">
        <title>Genome characteristics of facultatively symbiotic Frankia sp. strains reflect host range and host plant biogeography.</title>
        <authorList>
            <person name="Normand P."/>
            <person name="Lapierre P."/>
            <person name="Tisa L.S."/>
            <person name="Gogarten J.P."/>
            <person name="Alloisio N."/>
            <person name="Bagnarol E."/>
            <person name="Bassi C.A."/>
            <person name="Berry A.M."/>
            <person name="Bickhart D.M."/>
            <person name="Choisne N."/>
            <person name="Couloux A."/>
            <person name="Cournoyer B."/>
            <person name="Cruveiller S."/>
            <person name="Daubin V."/>
            <person name="Demange N."/>
            <person name="Francino M.P."/>
            <person name="Goltsman E."/>
            <person name="Huang Y."/>
            <person name="Kopp O.R."/>
            <person name="Labarre L."/>
            <person name="Lapidus A."/>
            <person name="Lavire C."/>
            <person name="Marechal J."/>
            <person name="Martinez M."/>
            <person name="Mastronunzio J.E."/>
            <person name="Mullin B.C."/>
            <person name="Niemann J."/>
            <person name="Pujic P."/>
            <person name="Rawnsley T."/>
            <person name="Rouy Z."/>
            <person name="Schenowitz C."/>
            <person name="Sellstedt A."/>
            <person name="Tavares F."/>
            <person name="Tomkins J.P."/>
            <person name="Vallenet D."/>
            <person name="Valverde C."/>
            <person name="Wall L.G."/>
            <person name="Wang Y."/>
            <person name="Medigue C."/>
            <person name="Benson D.R."/>
        </authorList>
    </citation>
    <scope>NUCLEOTIDE SEQUENCE [LARGE SCALE GENOMIC DNA]</scope>
    <source>
        <strain evidence="2">DSM 45986 / CECT 9034 / ACN14a</strain>
    </source>
</reference>
<sequence>MVRAVGPQHDNRMTADVGMDIAISIEILLQVEAGPVRNAARQPCHQVPKYVQKRAELNLLVQDGDNSPGCRHR</sequence>
<keyword evidence="2" id="KW-1185">Reference proteome</keyword>